<dbReference type="PANTHER" id="PTHR30231:SF41">
    <property type="entry name" value="DNA POLYMERASE III SUBUNIT EPSILON"/>
    <property type="match status" value="1"/>
</dbReference>
<evidence type="ECO:0000259" key="1">
    <source>
        <dbReference type="SMART" id="SM00479"/>
    </source>
</evidence>
<dbReference type="Gene3D" id="3.30.420.10">
    <property type="entry name" value="Ribonuclease H-like superfamily/Ribonuclease H"/>
    <property type="match status" value="1"/>
</dbReference>
<dbReference type="CDD" id="cd06127">
    <property type="entry name" value="DEDDh"/>
    <property type="match status" value="1"/>
</dbReference>
<keyword evidence="2" id="KW-0540">Nuclease</keyword>
<dbReference type="InterPro" id="IPR013520">
    <property type="entry name" value="Ribonucl_H"/>
</dbReference>
<accession>A0A0G0W716</accession>
<dbReference type="PANTHER" id="PTHR30231">
    <property type="entry name" value="DNA POLYMERASE III SUBUNIT EPSILON"/>
    <property type="match status" value="1"/>
</dbReference>
<comment type="caution">
    <text evidence="2">The sequence shown here is derived from an EMBL/GenBank/DDBJ whole genome shotgun (WGS) entry which is preliminary data.</text>
</comment>
<dbReference type="SUPFAM" id="SSF53098">
    <property type="entry name" value="Ribonuclease H-like"/>
    <property type="match status" value="1"/>
</dbReference>
<protein>
    <submittedName>
        <fullName evidence="2">Exonuclease</fullName>
    </submittedName>
</protein>
<dbReference type="EMBL" id="LCBF01000001">
    <property type="protein sequence ID" value="KKS07832.1"/>
    <property type="molecule type" value="Genomic_DNA"/>
</dbReference>
<dbReference type="GO" id="GO:0005829">
    <property type="term" value="C:cytosol"/>
    <property type="evidence" value="ECO:0007669"/>
    <property type="project" value="TreeGrafter"/>
</dbReference>
<dbReference type="AlphaFoldDB" id="A0A0G0W716"/>
<dbReference type="Pfam" id="PF00929">
    <property type="entry name" value="RNase_T"/>
    <property type="match status" value="1"/>
</dbReference>
<dbReference type="GO" id="GO:0008408">
    <property type="term" value="F:3'-5' exonuclease activity"/>
    <property type="evidence" value="ECO:0007669"/>
    <property type="project" value="TreeGrafter"/>
</dbReference>
<dbReference type="GO" id="GO:0003676">
    <property type="term" value="F:nucleic acid binding"/>
    <property type="evidence" value="ECO:0007669"/>
    <property type="project" value="InterPro"/>
</dbReference>
<dbReference type="Proteomes" id="UP000034544">
    <property type="component" value="Unassembled WGS sequence"/>
</dbReference>
<dbReference type="InterPro" id="IPR036397">
    <property type="entry name" value="RNaseH_sf"/>
</dbReference>
<gene>
    <name evidence="2" type="ORF">UU59_C0001G0005</name>
</gene>
<evidence type="ECO:0000313" key="2">
    <source>
        <dbReference type="EMBL" id="KKS07832.1"/>
    </source>
</evidence>
<proteinExistence type="predicted"/>
<sequence>MVHMEYLDRPIAVTDVETSGLIAGHHEIVEIGLVLVDQKSFKILNAYEVKTKIDHPERFDETARGLNGYNEADWADAKPLFKAMVCYNTLAKEAIFCSHNVTFDWGFIDQAYKQIGLKNLMDYHRLDIPTMAWLKLMSRGLKSVSLDNVAKFLGLEPEPPIHRAINGAMLAYEVLKRLTNM</sequence>
<dbReference type="InterPro" id="IPR012337">
    <property type="entry name" value="RNaseH-like_sf"/>
</dbReference>
<organism evidence="2 3">
    <name type="scientific">candidate division WWE3 bacterium GW2011_GWE1_41_27</name>
    <dbReference type="NCBI Taxonomy" id="1619131"/>
    <lineage>
        <taxon>Bacteria</taxon>
        <taxon>Katanobacteria</taxon>
    </lineage>
</organism>
<keyword evidence="2" id="KW-0269">Exonuclease</keyword>
<name>A0A0G0W716_UNCKA</name>
<feature type="domain" description="Exonuclease" evidence="1">
    <location>
        <begin position="10"/>
        <end position="181"/>
    </location>
</feature>
<reference evidence="2 3" key="1">
    <citation type="journal article" date="2015" name="Nature">
        <title>rRNA introns, odd ribosomes, and small enigmatic genomes across a large radiation of phyla.</title>
        <authorList>
            <person name="Brown C.T."/>
            <person name="Hug L.A."/>
            <person name="Thomas B.C."/>
            <person name="Sharon I."/>
            <person name="Castelle C.J."/>
            <person name="Singh A."/>
            <person name="Wilkins M.J."/>
            <person name="Williams K.H."/>
            <person name="Banfield J.F."/>
        </authorList>
    </citation>
    <scope>NUCLEOTIDE SEQUENCE [LARGE SCALE GENOMIC DNA]</scope>
</reference>
<evidence type="ECO:0000313" key="3">
    <source>
        <dbReference type="Proteomes" id="UP000034544"/>
    </source>
</evidence>
<dbReference type="SMART" id="SM00479">
    <property type="entry name" value="EXOIII"/>
    <property type="match status" value="1"/>
</dbReference>
<dbReference type="GO" id="GO:0045004">
    <property type="term" value="P:DNA replication proofreading"/>
    <property type="evidence" value="ECO:0007669"/>
    <property type="project" value="TreeGrafter"/>
</dbReference>
<keyword evidence="2" id="KW-0378">Hydrolase</keyword>